<dbReference type="GeneID" id="136086250"/>
<evidence type="ECO:0000256" key="5">
    <source>
        <dbReference type="ARBA" id="ARBA00023040"/>
    </source>
</evidence>
<feature type="transmembrane region" description="Helical" evidence="9">
    <location>
        <begin position="98"/>
        <end position="123"/>
    </location>
</feature>
<feature type="transmembrane region" description="Helical" evidence="9">
    <location>
        <begin position="144"/>
        <end position="166"/>
    </location>
</feature>
<keyword evidence="11" id="KW-1185">Reference proteome</keyword>
<keyword evidence="8" id="KW-0807">Transducer</keyword>
<evidence type="ECO:0000256" key="6">
    <source>
        <dbReference type="ARBA" id="ARBA00023136"/>
    </source>
</evidence>
<feature type="transmembrane region" description="Helical" evidence="9">
    <location>
        <begin position="245"/>
        <end position="267"/>
    </location>
</feature>
<keyword evidence="6 9" id="KW-0472">Membrane</keyword>
<dbReference type="SUPFAM" id="SSF81321">
    <property type="entry name" value="Family A G protein-coupled receptor-like"/>
    <property type="match status" value="1"/>
</dbReference>
<feature type="transmembrane region" description="Helical" evidence="9">
    <location>
        <begin position="26"/>
        <end position="51"/>
    </location>
</feature>
<dbReference type="Proteomes" id="UP001652625">
    <property type="component" value="Chromosome 10"/>
</dbReference>
<accession>A0ABM4CRU6</accession>
<feature type="transmembrane region" description="Helical" evidence="9">
    <location>
        <begin position="63"/>
        <end position="92"/>
    </location>
</feature>
<evidence type="ECO:0000256" key="9">
    <source>
        <dbReference type="SAM" id="Phobius"/>
    </source>
</evidence>
<evidence type="ECO:0000259" key="10">
    <source>
        <dbReference type="PROSITE" id="PS50262"/>
    </source>
</evidence>
<dbReference type="PANTHER" id="PTHR24249">
    <property type="entry name" value="HISTAMINE RECEPTOR-RELATED G-PROTEIN COUPLED RECEPTOR"/>
    <property type="match status" value="1"/>
</dbReference>
<evidence type="ECO:0000256" key="3">
    <source>
        <dbReference type="ARBA" id="ARBA00022692"/>
    </source>
</evidence>
<evidence type="ECO:0000313" key="12">
    <source>
        <dbReference type="RefSeq" id="XP_065664608.1"/>
    </source>
</evidence>
<keyword evidence="2" id="KW-1003">Cell membrane</keyword>
<comment type="subcellular location">
    <subcellularLocation>
        <location evidence="1">Cell membrane</location>
        <topology evidence="1">Multi-pass membrane protein</topology>
    </subcellularLocation>
</comment>
<organism evidence="11 12">
    <name type="scientific">Hydra vulgaris</name>
    <name type="common">Hydra</name>
    <name type="synonym">Hydra attenuata</name>
    <dbReference type="NCBI Taxonomy" id="6087"/>
    <lineage>
        <taxon>Eukaryota</taxon>
        <taxon>Metazoa</taxon>
        <taxon>Cnidaria</taxon>
        <taxon>Hydrozoa</taxon>
        <taxon>Hydroidolina</taxon>
        <taxon>Anthoathecata</taxon>
        <taxon>Aplanulata</taxon>
        <taxon>Hydridae</taxon>
        <taxon>Hydra</taxon>
    </lineage>
</organism>
<dbReference type="InterPro" id="IPR000276">
    <property type="entry name" value="GPCR_Rhodpsn"/>
</dbReference>
<feature type="transmembrane region" description="Helical" evidence="9">
    <location>
        <begin position="172"/>
        <end position="191"/>
    </location>
</feature>
<evidence type="ECO:0000256" key="2">
    <source>
        <dbReference type="ARBA" id="ARBA00022475"/>
    </source>
</evidence>
<protein>
    <submittedName>
        <fullName evidence="12">Trace amine-associated receptor 8a-like</fullName>
    </submittedName>
</protein>
<sequence length="320" mass="37531">MKIPFYIINCSRAQIFVPLHVQNIELYTSVTLILMKSVPIIVLNLYIAGITYRCKKMHSPTNVLLACTSICDFLIGMFSMLPLATILIMAILRTHSCILVWFMLFSSHWLGFLAFLLVCLGSVDRYFAVFQPFFYQKYIHNNRFFYIKCVFIIAKLVLLITILSIFSKNMTLVQLVILFVNPILIVAVLYIHTQLHFRVKMVRKAILALKPNMLTQNENTDRQQSKNNSFVANKKNNRDVKMNRLTLMVYSSTCISYIPYSAVLFLWHIKPMTYSWEWTHEIYMWGCILTYLKSLANPLIYLYRSKSLRGTIRRIWRKAV</sequence>
<evidence type="ECO:0000256" key="1">
    <source>
        <dbReference type="ARBA" id="ARBA00004651"/>
    </source>
</evidence>
<keyword evidence="5" id="KW-0297">G-protein coupled receptor</keyword>
<dbReference type="SMART" id="SM01381">
    <property type="entry name" value="7TM_GPCR_Srsx"/>
    <property type="match status" value="1"/>
</dbReference>
<feature type="domain" description="G-protein coupled receptors family 1 profile" evidence="10">
    <location>
        <begin position="43"/>
        <end position="301"/>
    </location>
</feature>
<keyword evidence="7" id="KW-0675">Receptor</keyword>
<dbReference type="Gene3D" id="1.20.1070.10">
    <property type="entry name" value="Rhodopsin 7-helix transmembrane proteins"/>
    <property type="match status" value="1"/>
</dbReference>
<dbReference type="PRINTS" id="PR00237">
    <property type="entry name" value="GPCRRHODOPSN"/>
</dbReference>
<evidence type="ECO:0000256" key="8">
    <source>
        <dbReference type="ARBA" id="ARBA00023224"/>
    </source>
</evidence>
<dbReference type="RefSeq" id="XP_065664608.1">
    <property type="nucleotide sequence ID" value="XM_065808536.1"/>
</dbReference>
<proteinExistence type="predicted"/>
<feature type="transmembrane region" description="Helical" evidence="9">
    <location>
        <begin position="282"/>
        <end position="303"/>
    </location>
</feature>
<keyword evidence="4 9" id="KW-1133">Transmembrane helix</keyword>
<dbReference type="InterPro" id="IPR050569">
    <property type="entry name" value="TAAR"/>
</dbReference>
<name>A0ABM4CRU6_HYDVU</name>
<dbReference type="CDD" id="cd00637">
    <property type="entry name" value="7tm_classA_rhodopsin-like"/>
    <property type="match status" value="1"/>
</dbReference>
<evidence type="ECO:0000313" key="11">
    <source>
        <dbReference type="Proteomes" id="UP001652625"/>
    </source>
</evidence>
<evidence type="ECO:0000256" key="4">
    <source>
        <dbReference type="ARBA" id="ARBA00022989"/>
    </source>
</evidence>
<dbReference type="InterPro" id="IPR017452">
    <property type="entry name" value="GPCR_Rhodpsn_7TM"/>
</dbReference>
<dbReference type="PROSITE" id="PS50262">
    <property type="entry name" value="G_PROTEIN_RECEP_F1_2"/>
    <property type="match status" value="1"/>
</dbReference>
<reference evidence="12" key="1">
    <citation type="submission" date="2025-08" db="UniProtKB">
        <authorList>
            <consortium name="RefSeq"/>
        </authorList>
    </citation>
    <scope>IDENTIFICATION</scope>
</reference>
<dbReference type="Pfam" id="PF00001">
    <property type="entry name" value="7tm_1"/>
    <property type="match status" value="1"/>
</dbReference>
<evidence type="ECO:0000256" key="7">
    <source>
        <dbReference type="ARBA" id="ARBA00023170"/>
    </source>
</evidence>
<gene>
    <name evidence="12" type="primary">LOC136086250</name>
</gene>
<keyword evidence="3 9" id="KW-0812">Transmembrane</keyword>